<keyword evidence="2" id="KW-1133">Transmembrane helix</keyword>
<keyword evidence="2" id="KW-0472">Membrane</keyword>
<sequence>MSHVGIQQSPTSVFIVNVSLVVSLSFPFSTSIWTSLLVSLSLLPGIVPVVSGPATSCSFESRSVHSTDDESPSTR</sequence>
<keyword evidence="4" id="KW-1185">Reference proteome</keyword>
<evidence type="ECO:0000256" key="2">
    <source>
        <dbReference type="SAM" id="Phobius"/>
    </source>
</evidence>
<proteinExistence type="predicted"/>
<organism evidence="3 4">
    <name type="scientific">Lentithecium fluviatile CBS 122367</name>
    <dbReference type="NCBI Taxonomy" id="1168545"/>
    <lineage>
        <taxon>Eukaryota</taxon>
        <taxon>Fungi</taxon>
        <taxon>Dikarya</taxon>
        <taxon>Ascomycota</taxon>
        <taxon>Pezizomycotina</taxon>
        <taxon>Dothideomycetes</taxon>
        <taxon>Pleosporomycetidae</taxon>
        <taxon>Pleosporales</taxon>
        <taxon>Massarineae</taxon>
        <taxon>Lentitheciaceae</taxon>
        <taxon>Lentithecium</taxon>
    </lineage>
</organism>
<keyword evidence="2" id="KW-0812">Transmembrane</keyword>
<dbReference type="EMBL" id="MU005590">
    <property type="protein sequence ID" value="KAF2681592.1"/>
    <property type="molecule type" value="Genomic_DNA"/>
</dbReference>
<dbReference type="Proteomes" id="UP000799291">
    <property type="component" value="Unassembled WGS sequence"/>
</dbReference>
<name>A0A6G1ITN1_9PLEO</name>
<evidence type="ECO:0000313" key="4">
    <source>
        <dbReference type="Proteomes" id="UP000799291"/>
    </source>
</evidence>
<accession>A0A6G1ITN1</accession>
<evidence type="ECO:0000313" key="3">
    <source>
        <dbReference type="EMBL" id="KAF2681592.1"/>
    </source>
</evidence>
<feature type="region of interest" description="Disordered" evidence="1">
    <location>
        <begin position="56"/>
        <end position="75"/>
    </location>
</feature>
<reference evidence="3" key="1">
    <citation type="journal article" date="2020" name="Stud. Mycol.">
        <title>101 Dothideomycetes genomes: a test case for predicting lifestyles and emergence of pathogens.</title>
        <authorList>
            <person name="Haridas S."/>
            <person name="Albert R."/>
            <person name="Binder M."/>
            <person name="Bloem J."/>
            <person name="Labutti K."/>
            <person name="Salamov A."/>
            <person name="Andreopoulos B."/>
            <person name="Baker S."/>
            <person name="Barry K."/>
            <person name="Bills G."/>
            <person name="Bluhm B."/>
            <person name="Cannon C."/>
            <person name="Castanera R."/>
            <person name="Culley D."/>
            <person name="Daum C."/>
            <person name="Ezra D."/>
            <person name="Gonzalez J."/>
            <person name="Henrissat B."/>
            <person name="Kuo A."/>
            <person name="Liang C."/>
            <person name="Lipzen A."/>
            <person name="Lutzoni F."/>
            <person name="Magnuson J."/>
            <person name="Mondo S."/>
            <person name="Nolan M."/>
            <person name="Ohm R."/>
            <person name="Pangilinan J."/>
            <person name="Park H.-J."/>
            <person name="Ramirez L."/>
            <person name="Alfaro M."/>
            <person name="Sun H."/>
            <person name="Tritt A."/>
            <person name="Yoshinaga Y."/>
            <person name="Zwiers L.-H."/>
            <person name="Turgeon B."/>
            <person name="Goodwin S."/>
            <person name="Spatafora J."/>
            <person name="Crous P."/>
            <person name="Grigoriev I."/>
        </authorList>
    </citation>
    <scope>NUCLEOTIDE SEQUENCE</scope>
    <source>
        <strain evidence="3">CBS 122367</strain>
    </source>
</reference>
<feature type="transmembrane region" description="Helical" evidence="2">
    <location>
        <begin position="12"/>
        <end position="33"/>
    </location>
</feature>
<protein>
    <submittedName>
        <fullName evidence="3">Uncharacterized protein</fullName>
    </submittedName>
</protein>
<gene>
    <name evidence="3" type="ORF">K458DRAFT_420376</name>
</gene>
<evidence type="ECO:0000256" key="1">
    <source>
        <dbReference type="SAM" id="MobiDB-lite"/>
    </source>
</evidence>
<dbReference type="AlphaFoldDB" id="A0A6G1ITN1"/>